<evidence type="ECO:0000256" key="10">
    <source>
        <dbReference type="ARBA" id="ARBA00044340"/>
    </source>
</evidence>
<evidence type="ECO:0000256" key="7">
    <source>
        <dbReference type="ARBA" id="ARBA00022840"/>
    </source>
</evidence>
<dbReference type="FunFam" id="3.50.30.20:FF:000001">
    <property type="entry name" value="Carbamoyl-phosphate synthase small chain"/>
    <property type="match status" value="1"/>
</dbReference>
<name>A0A381USS0_9ZZZZ</name>
<dbReference type="InterPro" id="IPR017926">
    <property type="entry name" value="GATASE"/>
</dbReference>
<dbReference type="SMART" id="SM01097">
    <property type="entry name" value="CPSase_sm_chain"/>
    <property type="match status" value="1"/>
</dbReference>
<evidence type="ECO:0000256" key="3">
    <source>
        <dbReference type="ARBA" id="ARBA00007800"/>
    </source>
</evidence>
<protein>
    <recommendedName>
        <fullName evidence="4">carbamoyl-phosphate synthase (glutamine-hydrolyzing)</fullName>
        <ecNumber evidence="4">6.3.5.5</ecNumber>
    </recommendedName>
    <alternativeName>
        <fullName evidence="10">Arginine-specific carbamoyl phosphate synthetase, glutamine chain</fullName>
    </alternativeName>
</protein>
<dbReference type="InterPro" id="IPR029062">
    <property type="entry name" value="Class_I_gatase-like"/>
</dbReference>
<evidence type="ECO:0000256" key="4">
    <source>
        <dbReference type="ARBA" id="ARBA00012738"/>
    </source>
</evidence>
<evidence type="ECO:0000256" key="6">
    <source>
        <dbReference type="ARBA" id="ARBA00022741"/>
    </source>
</evidence>
<dbReference type="PANTHER" id="PTHR43418:SF7">
    <property type="entry name" value="CARBAMOYL-PHOSPHATE SYNTHASE SMALL CHAIN"/>
    <property type="match status" value="1"/>
</dbReference>
<dbReference type="PRINTS" id="PR00099">
    <property type="entry name" value="CPSGATASE"/>
</dbReference>
<comment type="catalytic activity">
    <reaction evidence="11">
        <text>hydrogencarbonate + L-glutamine + 2 ATP + H2O = carbamoyl phosphate + L-glutamate + 2 ADP + phosphate + 2 H(+)</text>
        <dbReference type="Rhea" id="RHEA:18633"/>
        <dbReference type="ChEBI" id="CHEBI:15377"/>
        <dbReference type="ChEBI" id="CHEBI:15378"/>
        <dbReference type="ChEBI" id="CHEBI:17544"/>
        <dbReference type="ChEBI" id="CHEBI:29985"/>
        <dbReference type="ChEBI" id="CHEBI:30616"/>
        <dbReference type="ChEBI" id="CHEBI:43474"/>
        <dbReference type="ChEBI" id="CHEBI:58228"/>
        <dbReference type="ChEBI" id="CHEBI:58359"/>
        <dbReference type="ChEBI" id="CHEBI:456216"/>
        <dbReference type="EC" id="6.3.5.5"/>
    </reaction>
</comment>
<dbReference type="Pfam" id="PF00988">
    <property type="entry name" value="CPSase_sm_chain"/>
    <property type="match status" value="1"/>
</dbReference>
<dbReference type="GO" id="GO:0005524">
    <property type="term" value="F:ATP binding"/>
    <property type="evidence" value="ECO:0007669"/>
    <property type="project" value="UniProtKB-KW"/>
</dbReference>
<dbReference type="PROSITE" id="PS51273">
    <property type="entry name" value="GATASE_TYPE_1"/>
    <property type="match status" value="1"/>
</dbReference>
<accession>A0A381USS0</accession>
<reference evidence="14" key="1">
    <citation type="submission" date="2018-05" db="EMBL/GenBank/DDBJ databases">
        <authorList>
            <person name="Lanie J.A."/>
            <person name="Ng W.-L."/>
            <person name="Kazmierczak K.M."/>
            <person name="Andrzejewski T.M."/>
            <person name="Davidsen T.M."/>
            <person name="Wayne K.J."/>
            <person name="Tettelin H."/>
            <person name="Glass J.I."/>
            <person name="Rusch D."/>
            <person name="Podicherti R."/>
            <person name="Tsui H.-C.T."/>
            <person name="Winkler M.E."/>
        </authorList>
    </citation>
    <scope>NUCLEOTIDE SEQUENCE</scope>
</reference>
<comment type="pathway">
    <text evidence="2">Amino-acid biosynthesis; L-arginine biosynthesis; carbamoyl phosphate from bicarbonate: step 1/1.</text>
</comment>
<comment type="pathway">
    <text evidence="1">Pyrimidine metabolism; UMP biosynthesis via de novo pathway; (S)-dihydroorotate from bicarbonate: step 1/3.</text>
</comment>
<comment type="similarity">
    <text evidence="3">Belongs to the CarA family.</text>
</comment>
<dbReference type="InterPro" id="IPR050472">
    <property type="entry name" value="Anth_synth/Amidotransfase"/>
</dbReference>
<dbReference type="NCBIfam" id="NF009475">
    <property type="entry name" value="PRK12838.1"/>
    <property type="match status" value="1"/>
</dbReference>
<dbReference type="EMBL" id="UINC01006966">
    <property type="protein sequence ID" value="SVA30678.1"/>
    <property type="molecule type" value="Genomic_DNA"/>
</dbReference>
<evidence type="ECO:0000313" key="14">
    <source>
        <dbReference type="EMBL" id="SVA30678.1"/>
    </source>
</evidence>
<dbReference type="Gene3D" id="3.50.30.20">
    <property type="entry name" value="Carbamoyl-phosphate synthase small subunit, N-terminal domain"/>
    <property type="match status" value="1"/>
</dbReference>
<dbReference type="InterPro" id="IPR002474">
    <property type="entry name" value="CarbamoylP_synth_ssu_N"/>
</dbReference>
<dbReference type="InterPro" id="IPR006274">
    <property type="entry name" value="CarbamoylP_synth_ssu"/>
</dbReference>
<keyword evidence="7" id="KW-0067">ATP-binding</keyword>
<evidence type="ECO:0000259" key="13">
    <source>
        <dbReference type="SMART" id="SM01097"/>
    </source>
</evidence>
<keyword evidence="6" id="KW-0547">Nucleotide-binding</keyword>
<dbReference type="CDD" id="cd01744">
    <property type="entry name" value="GATase1_CPSase"/>
    <property type="match status" value="1"/>
</dbReference>
<dbReference type="GO" id="GO:0006207">
    <property type="term" value="P:'de novo' pyrimidine nucleobase biosynthetic process"/>
    <property type="evidence" value="ECO:0007669"/>
    <property type="project" value="InterPro"/>
</dbReference>
<dbReference type="HAMAP" id="MF_01209">
    <property type="entry name" value="CPSase_S_chain"/>
    <property type="match status" value="1"/>
</dbReference>
<dbReference type="FunFam" id="3.40.50.880:FF:000029">
    <property type="entry name" value="Carbamoyl-phosphate synthase small chain"/>
    <property type="match status" value="1"/>
</dbReference>
<dbReference type="GO" id="GO:0006541">
    <property type="term" value="P:glutamine metabolic process"/>
    <property type="evidence" value="ECO:0007669"/>
    <property type="project" value="InterPro"/>
</dbReference>
<organism evidence="14">
    <name type="scientific">marine metagenome</name>
    <dbReference type="NCBI Taxonomy" id="408172"/>
    <lineage>
        <taxon>unclassified sequences</taxon>
        <taxon>metagenomes</taxon>
        <taxon>ecological metagenomes</taxon>
    </lineage>
</organism>
<proteinExistence type="inferred from homology"/>
<sequence>MNNSAALLMLEDGRLFRGESFGAEGETTGEVCFNTGMTGYQEILTDPSYCGQIVTMTYPHIGNYGVNRDDVESNKIQVAGFVVREETEVPSNYRSDQSLGEYLRSVDIVGIQGIDTRALTRHLRDCGAMNGIISSTDLDETSLKKRLKNIPSMAGLDLVPNVTCEQPYHWNGNASSHRVVAMDFGIKYNILRLLNHHGCDVTVVPATTSADDILALKPDGIFLSNGPGDPSAVTYGIETIKELLGKKPVFGICLGHQLLSLAVGGSTYKLKFGHRGINHPVKNVETSEVEITSHNHGFAVDPDSLPGNSEITHWNLNDDTVEGFRCKDIPAFCVQYHPEAGPGPHDSRYLFQQFVEMMDNA</sequence>
<dbReference type="PRINTS" id="PR00096">
    <property type="entry name" value="GATASE"/>
</dbReference>
<dbReference type="SUPFAM" id="SSF52021">
    <property type="entry name" value="Carbamoyl phosphate synthetase, small subunit N-terminal domain"/>
    <property type="match status" value="1"/>
</dbReference>
<gene>
    <name evidence="14" type="ORF">METZ01_LOCUS83532</name>
</gene>
<keyword evidence="9" id="KW-0665">Pyrimidine biosynthesis</keyword>
<dbReference type="PANTHER" id="PTHR43418">
    <property type="entry name" value="MULTIFUNCTIONAL TRYPTOPHAN BIOSYNTHESIS PROTEIN-RELATED"/>
    <property type="match status" value="1"/>
</dbReference>
<dbReference type="EC" id="6.3.5.5" evidence="4"/>
<keyword evidence="8" id="KW-0315">Glutamine amidotransferase</keyword>
<evidence type="ECO:0000256" key="11">
    <source>
        <dbReference type="ARBA" id="ARBA00048816"/>
    </source>
</evidence>
<evidence type="ECO:0000256" key="1">
    <source>
        <dbReference type="ARBA" id="ARBA00004812"/>
    </source>
</evidence>
<evidence type="ECO:0000256" key="5">
    <source>
        <dbReference type="ARBA" id="ARBA00022598"/>
    </source>
</evidence>
<dbReference type="SUPFAM" id="SSF52317">
    <property type="entry name" value="Class I glutamine amidotransferase-like"/>
    <property type="match status" value="1"/>
</dbReference>
<dbReference type="PRINTS" id="PR00097">
    <property type="entry name" value="ANTSNTHASEII"/>
</dbReference>
<evidence type="ECO:0000256" key="2">
    <source>
        <dbReference type="ARBA" id="ARBA00005077"/>
    </source>
</evidence>
<comment type="catalytic activity">
    <reaction evidence="12">
        <text>L-glutamine + H2O = L-glutamate + NH4(+)</text>
        <dbReference type="Rhea" id="RHEA:15889"/>
        <dbReference type="ChEBI" id="CHEBI:15377"/>
        <dbReference type="ChEBI" id="CHEBI:28938"/>
        <dbReference type="ChEBI" id="CHEBI:29985"/>
        <dbReference type="ChEBI" id="CHEBI:58359"/>
    </reaction>
</comment>
<dbReference type="Gene3D" id="3.40.50.880">
    <property type="match status" value="1"/>
</dbReference>
<feature type="domain" description="Carbamoyl-phosphate synthase small subunit N-terminal" evidence="13">
    <location>
        <begin position="4"/>
        <end position="134"/>
    </location>
</feature>
<keyword evidence="5" id="KW-0436">Ligase</keyword>
<dbReference type="InterPro" id="IPR036480">
    <property type="entry name" value="CarbP_synth_ssu_N_sf"/>
</dbReference>
<dbReference type="NCBIfam" id="TIGR01368">
    <property type="entry name" value="CPSaseIIsmall"/>
    <property type="match status" value="1"/>
</dbReference>
<dbReference type="AlphaFoldDB" id="A0A381USS0"/>
<dbReference type="GO" id="GO:0006221">
    <property type="term" value="P:pyrimidine nucleotide biosynthetic process"/>
    <property type="evidence" value="ECO:0007669"/>
    <property type="project" value="UniProtKB-KW"/>
</dbReference>
<dbReference type="InterPro" id="IPR035686">
    <property type="entry name" value="CPSase_GATase1"/>
</dbReference>
<evidence type="ECO:0000256" key="8">
    <source>
        <dbReference type="ARBA" id="ARBA00022962"/>
    </source>
</evidence>
<dbReference type="GO" id="GO:0004088">
    <property type="term" value="F:carbamoyl-phosphate synthase (glutamine-hydrolyzing) activity"/>
    <property type="evidence" value="ECO:0007669"/>
    <property type="project" value="UniProtKB-EC"/>
</dbReference>
<dbReference type="Pfam" id="PF00117">
    <property type="entry name" value="GATase"/>
    <property type="match status" value="1"/>
</dbReference>
<evidence type="ECO:0000256" key="12">
    <source>
        <dbReference type="ARBA" id="ARBA00049285"/>
    </source>
</evidence>
<evidence type="ECO:0000256" key="9">
    <source>
        <dbReference type="ARBA" id="ARBA00022975"/>
    </source>
</evidence>